<evidence type="ECO:0000313" key="2">
    <source>
        <dbReference type="Proteomes" id="UP000287605"/>
    </source>
</evidence>
<dbReference type="SUPFAM" id="SSF54611">
    <property type="entry name" value="SecB-like"/>
    <property type="match status" value="1"/>
</dbReference>
<comment type="caution">
    <text evidence="1">The sequence shown here is derived from an EMBL/GenBank/DDBJ whole genome shotgun (WGS) entry which is preliminary data.</text>
</comment>
<accession>A0A430AHQ2</accession>
<dbReference type="AlphaFoldDB" id="A0A430AHQ2"/>
<dbReference type="InterPro" id="IPR035958">
    <property type="entry name" value="SecB-like_sf"/>
</dbReference>
<dbReference type="RefSeq" id="WP_126810235.1">
    <property type="nucleotide sequence ID" value="NZ_NGKA01000043.1"/>
</dbReference>
<dbReference type="Gene3D" id="3.10.420.10">
    <property type="entry name" value="SecB-like"/>
    <property type="match status" value="1"/>
</dbReference>
<dbReference type="Proteomes" id="UP000287605">
    <property type="component" value="Unassembled WGS sequence"/>
</dbReference>
<protein>
    <recommendedName>
        <fullName evidence="3">Preprotein translocase subunit SecB</fullName>
    </recommendedName>
</protein>
<evidence type="ECO:0008006" key="3">
    <source>
        <dbReference type="Google" id="ProtNLM"/>
    </source>
</evidence>
<sequence>MEKTKFEFRKTVLENINFSAINIDEEVEVEQTFGISVNDKDYSKVNLKIETELKSSNSEIIFLSVSYLGLFDTDNEKPELSITEIEKPELLLNKILPDMSSLIADITNRCFGNPLELPKKLPDNISFKNIE</sequence>
<gene>
    <name evidence="1" type="ORF">CBF29_13515</name>
</gene>
<dbReference type="EMBL" id="NGKA01000043">
    <property type="protein sequence ID" value="RSU07601.1"/>
    <property type="molecule type" value="Genomic_DNA"/>
</dbReference>
<proteinExistence type="predicted"/>
<name>A0A430AHQ2_9ENTE</name>
<keyword evidence="2" id="KW-1185">Reference proteome</keyword>
<evidence type="ECO:0000313" key="1">
    <source>
        <dbReference type="EMBL" id="RSU07601.1"/>
    </source>
</evidence>
<reference evidence="1 2" key="1">
    <citation type="submission" date="2017-05" db="EMBL/GenBank/DDBJ databases">
        <title>Vagococcus spp. assemblies.</title>
        <authorList>
            <person name="Gulvik C.A."/>
        </authorList>
    </citation>
    <scope>NUCLEOTIDE SEQUENCE [LARGE SCALE GENOMIC DNA]</scope>
    <source>
        <strain evidence="1 2">CCUG 51432</strain>
    </source>
</reference>
<organism evidence="1 2">
    <name type="scientific">Vagococcus elongatus</name>
    <dbReference type="NCBI Taxonomy" id="180344"/>
    <lineage>
        <taxon>Bacteria</taxon>
        <taxon>Bacillati</taxon>
        <taxon>Bacillota</taxon>
        <taxon>Bacilli</taxon>
        <taxon>Lactobacillales</taxon>
        <taxon>Enterococcaceae</taxon>
        <taxon>Vagococcus</taxon>
    </lineage>
</organism>